<feature type="repeat" description="ANK" evidence="1">
    <location>
        <begin position="56"/>
        <end position="78"/>
    </location>
</feature>
<dbReference type="STRING" id="3659.A0A0A0LRZ3"/>
<dbReference type="PANTHER" id="PTHR24177">
    <property type="entry name" value="CASKIN"/>
    <property type="match status" value="1"/>
</dbReference>
<dbReference type="SMART" id="SM00248">
    <property type="entry name" value="ANK"/>
    <property type="match status" value="3"/>
</dbReference>
<reference evidence="2 3" key="2">
    <citation type="journal article" date="2009" name="PLoS ONE">
        <title>An integrated genetic and cytogenetic map of the cucumber genome.</title>
        <authorList>
            <person name="Ren Y."/>
            <person name="Zhang Z."/>
            <person name="Liu J."/>
            <person name="Staub J.E."/>
            <person name="Han Y."/>
            <person name="Cheng Z."/>
            <person name="Li X."/>
            <person name="Lu J."/>
            <person name="Miao H."/>
            <person name="Kang H."/>
            <person name="Xie B."/>
            <person name="Gu X."/>
            <person name="Wang X."/>
            <person name="Du Y."/>
            <person name="Jin W."/>
            <person name="Huang S."/>
        </authorList>
    </citation>
    <scope>NUCLEOTIDE SEQUENCE [LARGE SCALE GENOMIC DNA]</scope>
    <source>
        <strain evidence="3">cv. 9930</strain>
    </source>
</reference>
<accession>A0A0A0LRZ3</accession>
<dbReference type="PROSITE" id="PS50297">
    <property type="entry name" value="ANK_REP_REGION"/>
    <property type="match status" value="1"/>
</dbReference>
<dbReference type="Proteomes" id="UP000029981">
    <property type="component" value="Chromosome 1"/>
</dbReference>
<dbReference type="InterPro" id="IPR002110">
    <property type="entry name" value="Ankyrin_rpt"/>
</dbReference>
<dbReference type="eggNOG" id="KOG0504">
    <property type="taxonomic scope" value="Eukaryota"/>
</dbReference>
<dbReference type="PROSITE" id="PS50088">
    <property type="entry name" value="ANK_REPEAT"/>
    <property type="match status" value="1"/>
</dbReference>
<keyword evidence="3" id="KW-1185">Reference proteome</keyword>
<evidence type="ECO:0000256" key="1">
    <source>
        <dbReference type="PROSITE-ProRule" id="PRU00023"/>
    </source>
</evidence>
<protein>
    <submittedName>
        <fullName evidence="2">Uncharacterized protein</fullName>
    </submittedName>
</protein>
<proteinExistence type="predicted"/>
<reference evidence="2 3" key="1">
    <citation type="journal article" date="2009" name="Nat. Genet.">
        <title>The genome of the cucumber, Cucumis sativus L.</title>
        <authorList>
            <person name="Huang S."/>
            <person name="Li R."/>
            <person name="Zhang Z."/>
            <person name="Li L."/>
            <person name="Gu X."/>
            <person name="Fan W."/>
            <person name="Lucas W.J."/>
            <person name="Wang X."/>
            <person name="Xie B."/>
            <person name="Ni P."/>
            <person name="Ren Y."/>
            <person name="Zhu H."/>
            <person name="Li J."/>
            <person name="Lin K."/>
            <person name="Jin W."/>
            <person name="Fei Z."/>
            <person name="Li G."/>
            <person name="Staub J."/>
            <person name="Kilian A."/>
            <person name="van der Vossen E.A."/>
            <person name="Wu Y."/>
            <person name="Guo J."/>
            <person name="He J."/>
            <person name="Jia Z."/>
            <person name="Ren Y."/>
            <person name="Tian G."/>
            <person name="Lu Y."/>
            <person name="Ruan J."/>
            <person name="Qian W."/>
            <person name="Wang M."/>
            <person name="Huang Q."/>
            <person name="Li B."/>
            <person name="Xuan Z."/>
            <person name="Cao J."/>
            <person name="Asan"/>
            <person name="Wu Z."/>
            <person name="Zhang J."/>
            <person name="Cai Q."/>
            <person name="Bai Y."/>
            <person name="Zhao B."/>
            <person name="Han Y."/>
            <person name="Li Y."/>
            <person name="Li X."/>
            <person name="Wang S."/>
            <person name="Shi Q."/>
            <person name="Liu S."/>
            <person name="Cho W.K."/>
            <person name="Kim J.Y."/>
            <person name="Xu Y."/>
            <person name="Heller-Uszynska K."/>
            <person name="Miao H."/>
            <person name="Cheng Z."/>
            <person name="Zhang S."/>
            <person name="Wu J."/>
            <person name="Yang Y."/>
            <person name="Kang H."/>
            <person name="Li M."/>
            <person name="Liang H."/>
            <person name="Ren X."/>
            <person name="Shi Z."/>
            <person name="Wen M."/>
            <person name="Jian M."/>
            <person name="Yang H."/>
            <person name="Zhang G."/>
            <person name="Yang Z."/>
            <person name="Chen R."/>
            <person name="Liu S."/>
            <person name="Li J."/>
            <person name="Ma L."/>
            <person name="Liu H."/>
            <person name="Zhou Y."/>
            <person name="Zhao J."/>
            <person name="Fang X."/>
            <person name="Li G."/>
            <person name="Fang L."/>
            <person name="Li Y."/>
            <person name="Liu D."/>
            <person name="Zheng H."/>
            <person name="Zhang Y."/>
            <person name="Qin N."/>
            <person name="Li Z."/>
            <person name="Yang G."/>
            <person name="Yang S."/>
            <person name="Bolund L."/>
            <person name="Kristiansen K."/>
            <person name="Zheng H."/>
            <person name="Li S."/>
            <person name="Zhang X."/>
            <person name="Yang H."/>
            <person name="Wang J."/>
            <person name="Sun R."/>
            <person name="Zhang B."/>
            <person name="Jiang S."/>
            <person name="Wang J."/>
            <person name="Du Y."/>
            <person name="Li S."/>
        </authorList>
    </citation>
    <scope>NUCLEOTIDE SEQUENCE [LARGE SCALE GENOMIC DNA]</scope>
    <source>
        <strain evidence="3">cv. 9930</strain>
    </source>
</reference>
<dbReference type="EMBL" id="CM002922">
    <property type="protein sequence ID" value="KGN64498.1"/>
    <property type="molecule type" value="Genomic_DNA"/>
</dbReference>
<dbReference type="Pfam" id="PF12796">
    <property type="entry name" value="Ank_2"/>
    <property type="match status" value="1"/>
</dbReference>
<organism evidence="2 3">
    <name type="scientific">Cucumis sativus</name>
    <name type="common">Cucumber</name>
    <dbReference type="NCBI Taxonomy" id="3659"/>
    <lineage>
        <taxon>Eukaryota</taxon>
        <taxon>Viridiplantae</taxon>
        <taxon>Streptophyta</taxon>
        <taxon>Embryophyta</taxon>
        <taxon>Tracheophyta</taxon>
        <taxon>Spermatophyta</taxon>
        <taxon>Magnoliopsida</taxon>
        <taxon>eudicotyledons</taxon>
        <taxon>Gunneridae</taxon>
        <taxon>Pentapetalae</taxon>
        <taxon>rosids</taxon>
        <taxon>fabids</taxon>
        <taxon>Cucurbitales</taxon>
        <taxon>Cucurbitaceae</taxon>
        <taxon>Benincaseae</taxon>
        <taxon>Cucumis</taxon>
    </lineage>
</organism>
<dbReference type="PANTHER" id="PTHR24177:SF292">
    <property type="entry name" value="ANKYRIN REPEAT FAMILY PROTEIN-RELATED"/>
    <property type="match status" value="1"/>
</dbReference>
<dbReference type="AlphaFoldDB" id="A0A0A0LRZ3"/>
<keyword evidence="1" id="KW-0040">ANK repeat</keyword>
<name>A0A0A0LRZ3_CUCSA</name>
<reference evidence="2 3" key="3">
    <citation type="journal article" date="2010" name="BMC Genomics">
        <title>Transcriptome sequencing and comparative analysis of cucumber flowers with different sex types.</title>
        <authorList>
            <person name="Guo S."/>
            <person name="Zheng Y."/>
            <person name="Joung J.G."/>
            <person name="Liu S."/>
            <person name="Zhang Z."/>
            <person name="Crasta O.R."/>
            <person name="Sobral B.W."/>
            <person name="Xu Y."/>
            <person name="Huang S."/>
            <person name="Fei Z."/>
        </authorList>
    </citation>
    <scope>NUCLEOTIDE SEQUENCE [LARGE SCALE GENOMIC DNA]</scope>
    <source>
        <strain evidence="3">cv. 9930</strain>
    </source>
</reference>
<evidence type="ECO:0000313" key="3">
    <source>
        <dbReference type="Proteomes" id="UP000029981"/>
    </source>
</evidence>
<reference evidence="2 3" key="4">
    <citation type="journal article" date="2011" name="BMC Genomics">
        <title>RNA-Seq improves annotation of protein-coding genes in the cucumber genome.</title>
        <authorList>
            <person name="Li Z."/>
            <person name="Zhang Z."/>
            <person name="Yan P."/>
            <person name="Huang S."/>
            <person name="Fei Z."/>
            <person name="Lin K."/>
        </authorList>
    </citation>
    <scope>NUCLEOTIDE SEQUENCE [LARGE SCALE GENOMIC DNA]</scope>
    <source>
        <strain evidence="3">cv. 9930</strain>
    </source>
</reference>
<dbReference type="Gene3D" id="1.25.40.20">
    <property type="entry name" value="Ankyrin repeat-containing domain"/>
    <property type="match status" value="1"/>
</dbReference>
<evidence type="ECO:0000313" key="2">
    <source>
        <dbReference type="EMBL" id="KGN64498.1"/>
    </source>
</evidence>
<dbReference type="OMA" id="RIMNEDD"/>
<dbReference type="InterPro" id="IPR036770">
    <property type="entry name" value="Ankyrin_rpt-contain_sf"/>
</dbReference>
<dbReference type="SUPFAM" id="SSF48403">
    <property type="entry name" value="Ankyrin repeat"/>
    <property type="match status" value="1"/>
</dbReference>
<gene>
    <name evidence="2" type="ORF">Csa_1G060260</name>
</gene>
<dbReference type="Gramene" id="KGN64498">
    <property type="protein sequence ID" value="KGN64498"/>
    <property type="gene ID" value="Csa_1G060260"/>
</dbReference>
<sequence>MEEANMENGCPHPNTTEEIIKAVNLYQAAFKGDWKAAQSIFDDHPPSWISKEITSKGNTALHIAAAAKHISFVEKLIKLYSHHQLDLARPNGAGCTALSYAAVSGVVSIAEAMVLQNNILPDIPDHKGRIPVLKAVIYKRKDMAFYLYHQTNFEGLENNQQFDLLLATIDSDYYDIALDILNRKPELAKERVEENGESETAWHLLARKPNAIGFNRISKTAVMQTLAHEVVNFAIGDLSTFELDETFKETFSILLNDAAGVGNVEFLIILIRSYPYLIWIVDKDNKSIFHVAVENRQENVFSLIHDMGGVKDFLVNCYNVTNKCNILHLAGKLASPYHLSRVSGAALQMQRELQWFKESGENRYPIPSRNEDERKQR</sequence>